<accession>A0ABS7YK47</accession>
<evidence type="ECO:0000256" key="2">
    <source>
        <dbReference type="SAM" id="MobiDB-lite"/>
    </source>
</evidence>
<evidence type="ECO:0000313" key="4">
    <source>
        <dbReference type="Proteomes" id="UP001199044"/>
    </source>
</evidence>
<dbReference type="Proteomes" id="UP001199044">
    <property type="component" value="Unassembled WGS sequence"/>
</dbReference>
<feature type="region of interest" description="Disordered" evidence="2">
    <location>
        <begin position="120"/>
        <end position="141"/>
    </location>
</feature>
<evidence type="ECO:0000256" key="1">
    <source>
        <dbReference type="PROSITE-ProRule" id="PRU00339"/>
    </source>
</evidence>
<evidence type="ECO:0000313" key="3">
    <source>
        <dbReference type="EMBL" id="MCA2015748.1"/>
    </source>
</evidence>
<dbReference type="RefSeq" id="WP_225249998.1">
    <property type="nucleotide sequence ID" value="NZ_JAIWIU010000039.1"/>
</dbReference>
<dbReference type="PROSITE" id="PS50005">
    <property type="entry name" value="TPR"/>
    <property type="match status" value="1"/>
</dbReference>
<feature type="repeat" description="TPR" evidence="1">
    <location>
        <begin position="165"/>
        <end position="198"/>
    </location>
</feature>
<dbReference type="EMBL" id="JAIWIU010000039">
    <property type="protein sequence ID" value="MCA2015748.1"/>
    <property type="molecule type" value="Genomic_DNA"/>
</dbReference>
<proteinExistence type="predicted"/>
<comment type="caution">
    <text evidence="3">The sequence shown here is derived from an EMBL/GenBank/DDBJ whole genome shotgun (WGS) entry which is preliminary data.</text>
</comment>
<keyword evidence="1" id="KW-0802">TPR repeat</keyword>
<organism evidence="3 4">
    <name type="scientific">Vibrio tritonius</name>
    <dbReference type="NCBI Taxonomy" id="1435069"/>
    <lineage>
        <taxon>Bacteria</taxon>
        <taxon>Pseudomonadati</taxon>
        <taxon>Pseudomonadota</taxon>
        <taxon>Gammaproteobacteria</taxon>
        <taxon>Vibrionales</taxon>
        <taxon>Vibrionaceae</taxon>
        <taxon>Vibrio</taxon>
    </lineage>
</organism>
<reference evidence="4" key="1">
    <citation type="submission" date="2023-07" db="EMBL/GenBank/DDBJ databases">
        <title>Molecular identification of indigenous halophilic bacteria isolated from red sea cost, biodegradation of synthetic dyes and assessment of degraded metabolite toxicity.</title>
        <authorList>
            <person name="Chaieb K."/>
            <person name="Altayb H.N."/>
        </authorList>
    </citation>
    <scope>NUCLEOTIDE SEQUENCE [LARGE SCALE GENOMIC DNA]</scope>
    <source>
        <strain evidence="4">K20</strain>
    </source>
</reference>
<dbReference type="InterPro" id="IPR011990">
    <property type="entry name" value="TPR-like_helical_dom_sf"/>
</dbReference>
<dbReference type="Pfam" id="PF13432">
    <property type="entry name" value="TPR_16"/>
    <property type="match status" value="1"/>
</dbReference>
<dbReference type="Pfam" id="PF14559">
    <property type="entry name" value="TPR_19"/>
    <property type="match status" value="1"/>
</dbReference>
<protein>
    <submittedName>
        <fullName evidence="3">Tetratricopeptide repeat protein</fullName>
    </submittedName>
</protein>
<name>A0ABS7YK47_9VIBR</name>
<feature type="compositionally biased region" description="Low complexity" evidence="2">
    <location>
        <begin position="120"/>
        <end position="136"/>
    </location>
</feature>
<dbReference type="Gene3D" id="1.25.40.10">
    <property type="entry name" value="Tetratricopeptide repeat domain"/>
    <property type="match status" value="2"/>
</dbReference>
<gene>
    <name evidence="3" type="ORF">LDJ79_06475</name>
</gene>
<dbReference type="InterPro" id="IPR019734">
    <property type="entry name" value="TPR_rpt"/>
</dbReference>
<dbReference type="SMART" id="SM00028">
    <property type="entry name" value="TPR"/>
    <property type="match status" value="4"/>
</dbReference>
<sequence>MSTVNQALMQLVKKRSGPLQDIPQATVPEIKKRHGWPWFIAGFSVSLAIGGWAVTSNHQSQLSTDTVVLPAQASGVTHSPTQKAVELQAQVYSPEKNVPSQAVSAVRGSAELAAKPTLLASASPSEPSSQTAAAASNKAKQNVTTLVNTPQAIIEQVDLTPKQLAENAQSRALKALDSNDFDAAVDAYAEALRYTPKDEELRQRLAALYYGKNDVRKAFDLLQIGIEMNPKGETLRIALSRLLIKEKQLTAALTPLSPLTDDASVEYLSLRAALAQKNQFNDIALESYQALVQKEPNNARWWLGLGIQQERAFKLAQAKTSYQNALSKVGVSSSSITFIQDRLKTLDHLQGGEPHAN</sequence>
<keyword evidence="4" id="KW-1185">Reference proteome</keyword>
<dbReference type="SUPFAM" id="SSF48452">
    <property type="entry name" value="TPR-like"/>
    <property type="match status" value="1"/>
</dbReference>